<keyword evidence="1" id="KW-0472">Membrane</keyword>
<feature type="transmembrane region" description="Helical" evidence="1">
    <location>
        <begin position="155"/>
        <end position="172"/>
    </location>
</feature>
<feature type="transmembrane region" description="Helical" evidence="1">
    <location>
        <begin position="375"/>
        <end position="392"/>
    </location>
</feature>
<feature type="transmembrane region" description="Helical" evidence="1">
    <location>
        <begin position="209"/>
        <end position="227"/>
    </location>
</feature>
<name>A0A3Q9BQZ9_9BURK</name>
<dbReference type="EMBL" id="CP034464">
    <property type="protein sequence ID" value="AZP12500.1"/>
    <property type="molecule type" value="Genomic_DNA"/>
</dbReference>
<evidence type="ECO:0000313" key="4">
    <source>
        <dbReference type="Proteomes" id="UP000275663"/>
    </source>
</evidence>
<keyword evidence="4" id="KW-1185">Reference proteome</keyword>
<protein>
    <submittedName>
        <fullName evidence="3">DUF5009 domain-containing protein</fullName>
    </submittedName>
</protein>
<accession>A0A3Q9BQZ9</accession>
<dbReference type="PANTHER" id="PTHR31061">
    <property type="entry name" value="LD22376P"/>
    <property type="match status" value="1"/>
</dbReference>
<keyword evidence="1" id="KW-1133">Transmembrane helix</keyword>
<evidence type="ECO:0000259" key="2">
    <source>
        <dbReference type="Pfam" id="PF16401"/>
    </source>
</evidence>
<feature type="transmembrane region" description="Helical" evidence="1">
    <location>
        <begin position="124"/>
        <end position="143"/>
    </location>
</feature>
<feature type="transmembrane region" description="Helical" evidence="1">
    <location>
        <begin position="184"/>
        <end position="202"/>
    </location>
</feature>
<dbReference type="InterPro" id="IPR032176">
    <property type="entry name" value="DUF5009"/>
</dbReference>
<dbReference type="KEGG" id="upv:EJN92_11085"/>
<sequence length="404" mass="43688">MSVASSNHAKLQLRSGRISSIDVFRALTVLVMIIVNQWGGVQGLPSWMKHMPADADAMSFVDAVFPAFLFIVGMSIPFALQQRLTLGDSWWQRLSHVLQRALGLVVIGVFMVNAEDGYHSASMLLPIAAWALLSYLAAFLIWGSVSGGPALSMPWRVAGMGILLVLALLYHGGAEGQDGMTAQWWGILGLIGWAYLIACICFQLCRGRLPLLFVCLALCLAYFVAHAVPEIAAQPVLAALFSQPGHFSHTALVLCGCITALIFFNQAAQKNNRQRFTAAIVFAIGLAVLATLMRPEYKISKIYATPSWVLYSAAICVLIFCALYRWIDVAGHAVLPRLLAPVAANPLIAYLIPFILGAALQLAELNLPAILNKPVPGVLYALGFALVLALLVKKIAKAGIRLRI</sequence>
<feature type="transmembrane region" description="Helical" evidence="1">
    <location>
        <begin position="339"/>
        <end position="363"/>
    </location>
</feature>
<dbReference type="PANTHER" id="PTHR31061:SF24">
    <property type="entry name" value="LD22376P"/>
    <property type="match status" value="1"/>
</dbReference>
<feature type="transmembrane region" description="Helical" evidence="1">
    <location>
        <begin position="308"/>
        <end position="327"/>
    </location>
</feature>
<dbReference type="OrthoDB" id="9788724at2"/>
<proteinExistence type="predicted"/>
<gene>
    <name evidence="3" type="ORF">EJN92_11085</name>
</gene>
<feature type="transmembrane region" description="Helical" evidence="1">
    <location>
        <begin position="276"/>
        <end position="293"/>
    </location>
</feature>
<dbReference type="AlphaFoldDB" id="A0A3Q9BQZ9"/>
<feature type="transmembrane region" description="Helical" evidence="1">
    <location>
        <begin position="21"/>
        <end position="39"/>
    </location>
</feature>
<feature type="domain" description="DUF5009" evidence="2">
    <location>
        <begin position="17"/>
        <end position="225"/>
    </location>
</feature>
<feature type="transmembrane region" description="Helical" evidence="1">
    <location>
        <begin position="59"/>
        <end position="80"/>
    </location>
</feature>
<evidence type="ECO:0000313" key="3">
    <source>
        <dbReference type="EMBL" id="AZP12500.1"/>
    </source>
</evidence>
<organism evidence="3 4">
    <name type="scientific">Undibacterium parvum</name>
    <dbReference type="NCBI Taxonomy" id="401471"/>
    <lineage>
        <taxon>Bacteria</taxon>
        <taxon>Pseudomonadati</taxon>
        <taxon>Pseudomonadota</taxon>
        <taxon>Betaproteobacteria</taxon>
        <taxon>Burkholderiales</taxon>
        <taxon>Oxalobacteraceae</taxon>
        <taxon>Undibacterium</taxon>
    </lineage>
</organism>
<dbReference type="Pfam" id="PF16401">
    <property type="entry name" value="DUF5009"/>
    <property type="match status" value="1"/>
</dbReference>
<keyword evidence="1" id="KW-0812">Transmembrane</keyword>
<dbReference type="Proteomes" id="UP000275663">
    <property type="component" value="Chromosome"/>
</dbReference>
<evidence type="ECO:0000256" key="1">
    <source>
        <dbReference type="SAM" id="Phobius"/>
    </source>
</evidence>
<feature type="transmembrane region" description="Helical" evidence="1">
    <location>
        <begin position="101"/>
        <end position="118"/>
    </location>
</feature>
<feature type="transmembrane region" description="Helical" evidence="1">
    <location>
        <begin position="247"/>
        <end position="264"/>
    </location>
</feature>
<reference evidence="3 4" key="1">
    <citation type="journal article" date="2011" name="Int. J. Syst. Evol. Microbiol.">
        <title>Description of Undibacterium oligocarboniphilum sp. nov., isolated from purified water, and Undibacterium pigrum strain CCUG 49012 as the type strain of Undibacterium parvum sp. nov., and emended descriptions of the genus Undibacterium and the species Undibacterium pigrum.</title>
        <authorList>
            <person name="Eder W."/>
            <person name="Wanner G."/>
            <person name="Ludwig W."/>
            <person name="Busse H.J."/>
            <person name="Ziemke-Kageler F."/>
            <person name="Lang E."/>
        </authorList>
    </citation>
    <scope>NUCLEOTIDE SEQUENCE [LARGE SCALE GENOMIC DNA]</scope>
    <source>
        <strain evidence="3 4">DSM 23061</strain>
    </source>
</reference>
<dbReference type="RefSeq" id="WP_126127881.1">
    <property type="nucleotide sequence ID" value="NZ_CP034464.1"/>
</dbReference>